<evidence type="ECO:0000313" key="2">
    <source>
        <dbReference type="EMBL" id="ACD95293.1"/>
    </source>
</evidence>
<name>B3E9L7_TRIL1</name>
<feature type="domain" description="UPF0033" evidence="1">
    <location>
        <begin position="7"/>
        <end position="79"/>
    </location>
</feature>
<gene>
    <name evidence="2" type="ordered locus">Glov_1577</name>
</gene>
<sequence>MSSSQCKTIDLRGQICPSTLLTALREVNSLKMELKTGDCSLLFLSDNRNSVTHISDAVGSMGYQVTVVKEEDYYRIVVCRQG</sequence>
<reference evidence="2 3" key="1">
    <citation type="submission" date="2008-05" db="EMBL/GenBank/DDBJ databases">
        <title>Complete sequence of chromosome of Geobacter lovleyi SZ.</title>
        <authorList>
            <consortium name="US DOE Joint Genome Institute"/>
            <person name="Lucas S."/>
            <person name="Copeland A."/>
            <person name="Lapidus A."/>
            <person name="Glavina del Rio T."/>
            <person name="Dalin E."/>
            <person name="Tice H."/>
            <person name="Bruce D."/>
            <person name="Goodwin L."/>
            <person name="Pitluck S."/>
            <person name="Chertkov O."/>
            <person name="Meincke L."/>
            <person name="Brettin T."/>
            <person name="Detter J.C."/>
            <person name="Han C."/>
            <person name="Tapia R."/>
            <person name="Kuske C.R."/>
            <person name="Schmutz J."/>
            <person name="Larimer F."/>
            <person name="Land M."/>
            <person name="Hauser L."/>
            <person name="Kyrpides N."/>
            <person name="Mikhailova N."/>
            <person name="Sung Y."/>
            <person name="Fletcher K.E."/>
            <person name="Ritalahti K.M."/>
            <person name="Loeffler F.E."/>
            <person name="Richardson P."/>
        </authorList>
    </citation>
    <scope>NUCLEOTIDE SEQUENCE [LARGE SCALE GENOMIC DNA]</scope>
    <source>
        <strain evidence="3">ATCC BAA-1151 / DSM 17278 / SZ</strain>
    </source>
</reference>
<accession>B3E9L7</accession>
<dbReference type="CDD" id="cd00291">
    <property type="entry name" value="SirA_YedF_YeeD"/>
    <property type="match status" value="1"/>
</dbReference>
<protein>
    <recommendedName>
        <fullName evidence="1">UPF0033 domain-containing protein</fullName>
    </recommendedName>
</protein>
<dbReference type="HOGENOM" id="CLU_2522818_0_0_7"/>
<dbReference type="KEGG" id="glo:Glov_1577"/>
<evidence type="ECO:0000259" key="1">
    <source>
        <dbReference type="Pfam" id="PF01206"/>
    </source>
</evidence>
<dbReference type="SUPFAM" id="SSF64307">
    <property type="entry name" value="SirA-like"/>
    <property type="match status" value="1"/>
</dbReference>
<dbReference type="AlphaFoldDB" id="B3E9L7"/>
<keyword evidence="3" id="KW-1185">Reference proteome</keyword>
<dbReference type="Pfam" id="PF01206">
    <property type="entry name" value="TusA"/>
    <property type="match status" value="1"/>
</dbReference>
<dbReference type="OrthoDB" id="5398057at2"/>
<dbReference type="EMBL" id="CP001089">
    <property type="protein sequence ID" value="ACD95293.1"/>
    <property type="molecule type" value="Genomic_DNA"/>
</dbReference>
<proteinExistence type="predicted"/>
<dbReference type="RefSeq" id="WP_012469635.1">
    <property type="nucleotide sequence ID" value="NC_010814.1"/>
</dbReference>
<dbReference type="STRING" id="398767.Glov_1577"/>
<dbReference type="Proteomes" id="UP000002420">
    <property type="component" value="Chromosome"/>
</dbReference>
<dbReference type="eggNOG" id="COG0425">
    <property type="taxonomic scope" value="Bacteria"/>
</dbReference>
<evidence type="ECO:0000313" key="3">
    <source>
        <dbReference type="Proteomes" id="UP000002420"/>
    </source>
</evidence>
<organism evidence="2 3">
    <name type="scientific">Trichlorobacter lovleyi (strain ATCC BAA-1151 / DSM 17278 / SZ)</name>
    <name type="common">Geobacter lovleyi</name>
    <dbReference type="NCBI Taxonomy" id="398767"/>
    <lineage>
        <taxon>Bacteria</taxon>
        <taxon>Pseudomonadati</taxon>
        <taxon>Thermodesulfobacteriota</taxon>
        <taxon>Desulfuromonadia</taxon>
        <taxon>Geobacterales</taxon>
        <taxon>Geobacteraceae</taxon>
        <taxon>Trichlorobacter</taxon>
    </lineage>
</organism>
<dbReference type="Gene3D" id="3.30.110.40">
    <property type="entry name" value="TusA-like domain"/>
    <property type="match status" value="1"/>
</dbReference>
<dbReference type="InterPro" id="IPR001455">
    <property type="entry name" value="TusA-like"/>
</dbReference>
<dbReference type="InterPro" id="IPR036868">
    <property type="entry name" value="TusA-like_sf"/>
</dbReference>